<name>A0A0D1XTS8_9PEZI</name>
<reference evidence="8 9" key="1">
    <citation type="submission" date="2015-01" db="EMBL/GenBank/DDBJ databases">
        <title>The Genome Sequence of Ochroconis gallopava CBS43764.</title>
        <authorList>
            <consortium name="The Broad Institute Genomics Platform"/>
            <person name="Cuomo C."/>
            <person name="de Hoog S."/>
            <person name="Gorbushina A."/>
            <person name="Stielow B."/>
            <person name="Teixiera M."/>
            <person name="Abouelleil A."/>
            <person name="Chapman S.B."/>
            <person name="Priest M."/>
            <person name="Young S.K."/>
            <person name="Wortman J."/>
            <person name="Nusbaum C."/>
            <person name="Birren B."/>
        </authorList>
    </citation>
    <scope>NUCLEOTIDE SEQUENCE [LARGE SCALE GENOMIC DNA]</scope>
    <source>
        <strain evidence="8 9">CBS 43764</strain>
    </source>
</reference>
<dbReference type="PANTHER" id="PTHR11266">
    <property type="entry name" value="PEROXISOMAL MEMBRANE PROTEIN 2, PXMP2 MPV17"/>
    <property type="match status" value="1"/>
</dbReference>
<feature type="region of interest" description="Disordered" evidence="7">
    <location>
        <begin position="80"/>
        <end position="101"/>
    </location>
</feature>
<evidence type="ECO:0000256" key="5">
    <source>
        <dbReference type="ARBA" id="ARBA00023136"/>
    </source>
</evidence>
<evidence type="ECO:0000256" key="1">
    <source>
        <dbReference type="ARBA" id="ARBA00004141"/>
    </source>
</evidence>
<dbReference type="GO" id="GO:0005778">
    <property type="term" value="C:peroxisomal membrane"/>
    <property type="evidence" value="ECO:0007669"/>
    <property type="project" value="TreeGrafter"/>
</dbReference>
<feature type="transmembrane region" description="Helical" evidence="6">
    <location>
        <begin position="165"/>
        <end position="185"/>
    </location>
</feature>
<feature type="transmembrane region" description="Helical" evidence="6">
    <location>
        <begin position="122"/>
        <end position="145"/>
    </location>
</feature>
<dbReference type="AlphaFoldDB" id="A0A0D1XTS8"/>
<dbReference type="Pfam" id="PF04117">
    <property type="entry name" value="Mpv17_PMP22"/>
    <property type="match status" value="1"/>
</dbReference>
<dbReference type="GeneID" id="27310634"/>
<proteinExistence type="inferred from homology"/>
<sequence length="213" mass="24109">MRLSSPIVRATYQAAFLSGCSNVVAQFFRARQEGKPLQINPIELLRFIVVTLITCPPNFHWQQFLERTFPAYRSTRRNDIPLTRQDVTERDEKKRRNSNADAVSVAVSGSGSKPKINWRNTFLKMFIDCITLGALLNTVAFLVIMGLLKGHNMEMLAATVRRDTIPVIVAGYKLWPFVSLISFTLIPVERRVVFFSAFGLLWNVYLSLVAAAV</sequence>
<dbReference type="PANTHER" id="PTHR11266:SF80">
    <property type="entry name" value="PEROXISOMAL MEMBRANE PROTEIN 2"/>
    <property type="match status" value="1"/>
</dbReference>
<comment type="subcellular location">
    <subcellularLocation>
        <location evidence="1">Membrane</location>
        <topology evidence="1">Multi-pass membrane protein</topology>
    </subcellularLocation>
</comment>
<dbReference type="InParanoid" id="A0A0D1XTS8"/>
<dbReference type="STRING" id="253628.A0A0D1XTS8"/>
<dbReference type="RefSeq" id="XP_016216045.1">
    <property type="nucleotide sequence ID" value="XM_016355739.1"/>
</dbReference>
<dbReference type="PROSITE" id="PS51257">
    <property type="entry name" value="PROKAR_LIPOPROTEIN"/>
    <property type="match status" value="1"/>
</dbReference>
<gene>
    <name evidence="8" type="ORF">PV09_02661</name>
</gene>
<evidence type="ECO:0000256" key="2">
    <source>
        <dbReference type="ARBA" id="ARBA00006824"/>
    </source>
</evidence>
<protein>
    <submittedName>
        <fullName evidence="8">Uncharacterized protein</fullName>
    </submittedName>
</protein>
<accession>A0A0D1XTS8</accession>
<keyword evidence="9" id="KW-1185">Reference proteome</keyword>
<evidence type="ECO:0000256" key="4">
    <source>
        <dbReference type="ARBA" id="ARBA00022989"/>
    </source>
</evidence>
<keyword evidence="4 6" id="KW-1133">Transmembrane helix</keyword>
<dbReference type="EMBL" id="KN847535">
    <property type="protein sequence ID" value="KIW06176.1"/>
    <property type="molecule type" value="Genomic_DNA"/>
</dbReference>
<evidence type="ECO:0000256" key="3">
    <source>
        <dbReference type="ARBA" id="ARBA00022692"/>
    </source>
</evidence>
<organism evidence="8 9">
    <name type="scientific">Verruconis gallopava</name>
    <dbReference type="NCBI Taxonomy" id="253628"/>
    <lineage>
        <taxon>Eukaryota</taxon>
        <taxon>Fungi</taxon>
        <taxon>Dikarya</taxon>
        <taxon>Ascomycota</taxon>
        <taxon>Pezizomycotina</taxon>
        <taxon>Dothideomycetes</taxon>
        <taxon>Pleosporomycetidae</taxon>
        <taxon>Venturiales</taxon>
        <taxon>Sympoventuriaceae</taxon>
        <taxon>Verruconis</taxon>
    </lineage>
</organism>
<evidence type="ECO:0000313" key="9">
    <source>
        <dbReference type="Proteomes" id="UP000053259"/>
    </source>
</evidence>
<dbReference type="OrthoDB" id="10267969at2759"/>
<dbReference type="HOGENOM" id="CLU_049109_3_1_1"/>
<keyword evidence="5 6" id="KW-0472">Membrane</keyword>
<evidence type="ECO:0000256" key="6">
    <source>
        <dbReference type="RuleBase" id="RU363053"/>
    </source>
</evidence>
<dbReference type="Proteomes" id="UP000053259">
    <property type="component" value="Unassembled WGS sequence"/>
</dbReference>
<evidence type="ECO:0000313" key="8">
    <source>
        <dbReference type="EMBL" id="KIW06176.1"/>
    </source>
</evidence>
<comment type="similarity">
    <text evidence="2 6">Belongs to the peroxisomal membrane protein PXMP2/4 family.</text>
</comment>
<evidence type="ECO:0000256" key="7">
    <source>
        <dbReference type="SAM" id="MobiDB-lite"/>
    </source>
</evidence>
<keyword evidence="3 6" id="KW-0812">Transmembrane</keyword>
<dbReference type="VEuPathDB" id="FungiDB:PV09_02661"/>
<dbReference type="InterPro" id="IPR007248">
    <property type="entry name" value="Mpv17_PMP22"/>
</dbReference>
<feature type="transmembrane region" description="Helical" evidence="6">
    <location>
        <begin position="192"/>
        <end position="212"/>
    </location>
</feature>